<evidence type="ECO:0000256" key="1">
    <source>
        <dbReference type="SAM" id="Phobius"/>
    </source>
</evidence>
<dbReference type="RefSeq" id="XP_005826855.1">
    <property type="nucleotide sequence ID" value="XM_005826798.1"/>
</dbReference>
<dbReference type="KEGG" id="gtt:GUITHDRAFT_114124"/>
<evidence type="ECO:0000313" key="2">
    <source>
        <dbReference type="EMBL" id="EKX39875.1"/>
    </source>
</evidence>
<keyword evidence="1" id="KW-0472">Membrane</keyword>
<dbReference type="PaxDb" id="55529-EKX39875"/>
<dbReference type="Proteomes" id="UP000011087">
    <property type="component" value="Unassembled WGS sequence"/>
</dbReference>
<reference evidence="2 4" key="1">
    <citation type="journal article" date="2012" name="Nature">
        <title>Algal genomes reveal evolutionary mosaicism and the fate of nucleomorphs.</title>
        <authorList>
            <consortium name="DOE Joint Genome Institute"/>
            <person name="Curtis B.A."/>
            <person name="Tanifuji G."/>
            <person name="Burki F."/>
            <person name="Gruber A."/>
            <person name="Irimia M."/>
            <person name="Maruyama S."/>
            <person name="Arias M.C."/>
            <person name="Ball S.G."/>
            <person name="Gile G.H."/>
            <person name="Hirakawa Y."/>
            <person name="Hopkins J.F."/>
            <person name="Kuo A."/>
            <person name="Rensing S.A."/>
            <person name="Schmutz J."/>
            <person name="Symeonidi A."/>
            <person name="Elias M."/>
            <person name="Eveleigh R.J."/>
            <person name="Herman E.K."/>
            <person name="Klute M.J."/>
            <person name="Nakayama T."/>
            <person name="Obornik M."/>
            <person name="Reyes-Prieto A."/>
            <person name="Armbrust E.V."/>
            <person name="Aves S.J."/>
            <person name="Beiko R.G."/>
            <person name="Coutinho P."/>
            <person name="Dacks J.B."/>
            <person name="Durnford D.G."/>
            <person name="Fast N.M."/>
            <person name="Green B.R."/>
            <person name="Grisdale C.J."/>
            <person name="Hempel F."/>
            <person name="Henrissat B."/>
            <person name="Hoppner M.P."/>
            <person name="Ishida K."/>
            <person name="Kim E."/>
            <person name="Koreny L."/>
            <person name="Kroth P.G."/>
            <person name="Liu Y."/>
            <person name="Malik S.B."/>
            <person name="Maier U.G."/>
            <person name="McRose D."/>
            <person name="Mock T."/>
            <person name="Neilson J.A."/>
            <person name="Onodera N.T."/>
            <person name="Poole A.M."/>
            <person name="Pritham E.J."/>
            <person name="Richards T.A."/>
            <person name="Rocap G."/>
            <person name="Roy S.W."/>
            <person name="Sarai C."/>
            <person name="Schaack S."/>
            <person name="Shirato S."/>
            <person name="Slamovits C.H."/>
            <person name="Spencer D.F."/>
            <person name="Suzuki S."/>
            <person name="Worden A.Z."/>
            <person name="Zauner S."/>
            <person name="Barry K."/>
            <person name="Bell C."/>
            <person name="Bharti A.K."/>
            <person name="Crow J.A."/>
            <person name="Grimwood J."/>
            <person name="Kramer R."/>
            <person name="Lindquist E."/>
            <person name="Lucas S."/>
            <person name="Salamov A."/>
            <person name="McFadden G.I."/>
            <person name="Lane C.E."/>
            <person name="Keeling P.J."/>
            <person name="Gray M.W."/>
            <person name="Grigoriev I.V."/>
            <person name="Archibald J.M."/>
        </authorList>
    </citation>
    <scope>NUCLEOTIDE SEQUENCE</scope>
    <source>
        <strain evidence="2 4">CCMP2712</strain>
    </source>
</reference>
<dbReference type="EnsemblProtists" id="EKX39875">
    <property type="protein sequence ID" value="EKX39875"/>
    <property type="gene ID" value="GUITHDRAFT_114124"/>
</dbReference>
<proteinExistence type="predicted"/>
<dbReference type="EMBL" id="JH993036">
    <property type="protein sequence ID" value="EKX39875.1"/>
    <property type="molecule type" value="Genomic_DNA"/>
</dbReference>
<feature type="transmembrane region" description="Helical" evidence="1">
    <location>
        <begin position="163"/>
        <end position="182"/>
    </location>
</feature>
<dbReference type="HOGENOM" id="CLU_476063_0_0_1"/>
<gene>
    <name evidence="2" type="ORF">GUITHDRAFT_114124</name>
</gene>
<evidence type="ECO:0000313" key="4">
    <source>
        <dbReference type="Proteomes" id="UP000011087"/>
    </source>
</evidence>
<sequence>MAAYVEETIKAQANVQTFVEQTRNHARKVLEKIYPDLPKKMAQAKNYVSPSTVLLIVLIAGLQRNLAAWLMALLISVWLEWGQTAVMDRSVEPLERSLRLTRLCVYLAVVASFNLYIWYAMLYERAVVAVVIYVGLLLLLAIPFVCFFVVFRGGDQTNRRRKASLIVQSLFVLVTYPLGLYFVYSDKLLGAVATGVLSAYTTLAFSPFFDALSEQILGKIGPVSISIFAALQKCNFPIIALFVLHSMADNVEKGIVYFVCRKEYPVIVQKVMNRQNNFTFLRSPRTILRGGYIALFRDNVDQFYFVENIVNPFQRQTSNDVCSVFASTQYNCIRKEVTVPTMDVSYLKRYDGSCQYVDTRAPGVNFPSQISEWFAKNVPIPVSKLNQSCKVNTSLLFDTVDNRTCEIIQETLTGDCNLLYDFNIQAGLDKATQMLECNYTGVRKCSIPTGQFYTEYTSTVAISNMAENRIYQVTFNDGDFAVQIAGKDIKIYAESECATSIDLMFITLALKFILPILLTYVASKLGLSGNEDEAEDASDANHTASIVFDKGAVDHPIHDGDGIFRSYENKMSV</sequence>
<keyword evidence="1" id="KW-1133">Transmembrane helix</keyword>
<protein>
    <submittedName>
        <fullName evidence="2 3">Uncharacterized protein</fullName>
    </submittedName>
</protein>
<reference evidence="3" key="3">
    <citation type="submission" date="2015-06" db="UniProtKB">
        <authorList>
            <consortium name="EnsemblProtists"/>
        </authorList>
    </citation>
    <scope>IDENTIFICATION</scope>
</reference>
<accession>L1IVL1</accession>
<keyword evidence="4" id="KW-1185">Reference proteome</keyword>
<feature type="transmembrane region" description="Helical" evidence="1">
    <location>
        <begin position="53"/>
        <end position="79"/>
    </location>
</feature>
<dbReference type="GeneID" id="17296546"/>
<organism evidence="2">
    <name type="scientific">Guillardia theta (strain CCMP2712)</name>
    <name type="common">Cryptophyte</name>
    <dbReference type="NCBI Taxonomy" id="905079"/>
    <lineage>
        <taxon>Eukaryota</taxon>
        <taxon>Cryptophyceae</taxon>
        <taxon>Pyrenomonadales</taxon>
        <taxon>Geminigeraceae</taxon>
        <taxon>Guillardia</taxon>
    </lineage>
</organism>
<feature type="transmembrane region" description="Helical" evidence="1">
    <location>
        <begin position="100"/>
        <end position="121"/>
    </location>
</feature>
<dbReference type="AlphaFoldDB" id="L1IVL1"/>
<name>L1IVL1_GUITC</name>
<keyword evidence="1" id="KW-0812">Transmembrane</keyword>
<feature type="transmembrane region" description="Helical" evidence="1">
    <location>
        <begin position="127"/>
        <end position="151"/>
    </location>
</feature>
<evidence type="ECO:0000313" key="3">
    <source>
        <dbReference type="EnsemblProtists" id="EKX39875"/>
    </source>
</evidence>
<reference evidence="4" key="2">
    <citation type="submission" date="2012-11" db="EMBL/GenBank/DDBJ databases">
        <authorList>
            <person name="Kuo A."/>
            <person name="Curtis B.A."/>
            <person name="Tanifuji G."/>
            <person name="Burki F."/>
            <person name="Gruber A."/>
            <person name="Irimia M."/>
            <person name="Maruyama S."/>
            <person name="Arias M.C."/>
            <person name="Ball S.G."/>
            <person name="Gile G.H."/>
            <person name="Hirakawa Y."/>
            <person name="Hopkins J.F."/>
            <person name="Rensing S.A."/>
            <person name="Schmutz J."/>
            <person name="Symeonidi A."/>
            <person name="Elias M."/>
            <person name="Eveleigh R.J."/>
            <person name="Herman E.K."/>
            <person name="Klute M.J."/>
            <person name="Nakayama T."/>
            <person name="Obornik M."/>
            <person name="Reyes-Prieto A."/>
            <person name="Armbrust E.V."/>
            <person name="Aves S.J."/>
            <person name="Beiko R.G."/>
            <person name="Coutinho P."/>
            <person name="Dacks J.B."/>
            <person name="Durnford D.G."/>
            <person name="Fast N.M."/>
            <person name="Green B.R."/>
            <person name="Grisdale C."/>
            <person name="Hempe F."/>
            <person name="Henrissat B."/>
            <person name="Hoppner M.P."/>
            <person name="Ishida K.-I."/>
            <person name="Kim E."/>
            <person name="Koreny L."/>
            <person name="Kroth P.G."/>
            <person name="Liu Y."/>
            <person name="Malik S.-B."/>
            <person name="Maier U.G."/>
            <person name="McRose D."/>
            <person name="Mock T."/>
            <person name="Neilson J.A."/>
            <person name="Onodera N.T."/>
            <person name="Poole A.M."/>
            <person name="Pritham E.J."/>
            <person name="Richards T.A."/>
            <person name="Rocap G."/>
            <person name="Roy S.W."/>
            <person name="Sarai C."/>
            <person name="Schaack S."/>
            <person name="Shirato S."/>
            <person name="Slamovits C.H."/>
            <person name="Spencer D.F."/>
            <person name="Suzuki S."/>
            <person name="Worden A.Z."/>
            <person name="Zauner S."/>
            <person name="Barry K."/>
            <person name="Bell C."/>
            <person name="Bharti A.K."/>
            <person name="Crow J.A."/>
            <person name="Grimwood J."/>
            <person name="Kramer R."/>
            <person name="Lindquist E."/>
            <person name="Lucas S."/>
            <person name="Salamov A."/>
            <person name="McFadden G.I."/>
            <person name="Lane C.E."/>
            <person name="Keeling P.J."/>
            <person name="Gray M.W."/>
            <person name="Grigoriev I.V."/>
            <person name="Archibald J.M."/>
        </authorList>
    </citation>
    <scope>NUCLEOTIDE SEQUENCE</scope>
    <source>
        <strain evidence="4">CCMP2712</strain>
    </source>
</reference>